<reference evidence="1 2" key="1">
    <citation type="submission" date="2015-08" db="EMBL/GenBank/DDBJ databases">
        <title>Whole genome sequence of Flavobacterium akiainvivens IK-1T, from decaying Wikstroemia oahuensis, an endemic Hawaiian shrub.</title>
        <authorList>
            <person name="Wan X."/>
            <person name="Hou S."/>
            <person name="Saito J."/>
            <person name="Donachie S."/>
        </authorList>
    </citation>
    <scope>NUCLEOTIDE SEQUENCE [LARGE SCALE GENOMIC DNA]</scope>
    <source>
        <strain evidence="1 2">IK-1</strain>
    </source>
</reference>
<comment type="caution">
    <text evidence="1">The sequence shown here is derived from an EMBL/GenBank/DDBJ whole genome shotgun (WGS) entry which is preliminary data.</text>
</comment>
<gene>
    <name evidence="1" type="ORF">AM493_19950</name>
</gene>
<organism evidence="1 2">
    <name type="scientific">Flavobacterium akiainvivens</name>
    <dbReference type="NCBI Taxonomy" id="1202724"/>
    <lineage>
        <taxon>Bacteria</taxon>
        <taxon>Pseudomonadati</taxon>
        <taxon>Bacteroidota</taxon>
        <taxon>Flavobacteriia</taxon>
        <taxon>Flavobacteriales</taxon>
        <taxon>Flavobacteriaceae</taxon>
        <taxon>Flavobacterium</taxon>
    </lineage>
</organism>
<dbReference type="AlphaFoldDB" id="A0A0M8ML65"/>
<proteinExistence type="predicted"/>
<protein>
    <recommendedName>
        <fullName evidence="3">Transcriptional regulator</fullName>
    </recommendedName>
</protein>
<sequence length="97" mass="11651">MKPTDKLFEFWEAITKDPRITMRHIGLYAALLCVRQKMGWVNPLCLYSYQVMEAAKLMTQCSYHQYIKQLDEFGYIRYEPSFKKNQPSKIFFLQVNK</sequence>
<dbReference type="STRING" id="1202724.AM493_19950"/>
<evidence type="ECO:0000313" key="1">
    <source>
        <dbReference type="EMBL" id="KOS08067.1"/>
    </source>
</evidence>
<evidence type="ECO:0008006" key="3">
    <source>
        <dbReference type="Google" id="ProtNLM"/>
    </source>
</evidence>
<name>A0A0M8ML65_9FLAO</name>
<dbReference type="Proteomes" id="UP000037755">
    <property type="component" value="Unassembled WGS sequence"/>
</dbReference>
<dbReference type="EMBL" id="LIYD01000005">
    <property type="protein sequence ID" value="KOS08067.1"/>
    <property type="molecule type" value="Genomic_DNA"/>
</dbReference>
<evidence type="ECO:0000313" key="2">
    <source>
        <dbReference type="Proteomes" id="UP000037755"/>
    </source>
</evidence>
<accession>A0A0M8ML65</accession>
<dbReference type="OrthoDB" id="1442826at2"/>
<dbReference type="RefSeq" id="WP_054409874.1">
    <property type="nucleotide sequence ID" value="NZ_FOYA01000010.1"/>
</dbReference>
<keyword evidence="2" id="KW-1185">Reference proteome</keyword>
<dbReference type="PATRIC" id="fig|1202724.3.peg.4132"/>